<evidence type="ECO:0000313" key="2">
    <source>
        <dbReference type="Proteomes" id="UP000326380"/>
    </source>
</evidence>
<proteinExistence type="predicted"/>
<dbReference type="RefSeq" id="WP_151080682.1">
    <property type="nucleotide sequence ID" value="NZ_CP047647.1"/>
</dbReference>
<accession>A0A7L5A075</accession>
<sequence length="109" mass="12494">MKKAFNIFATFPFISAVLYFSLSIVFFAKFSHWPHPNYEPNSNEITLSILYFLIAVSLYFSIVSFPVVLTATIGIFRQNKEIIWLLIRLLVLALGLFIHYVFLDVVVGG</sequence>
<comment type="caution">
    <text evidence="1">The sequence shown here is derived from an EMBL/GenBank/DDBJ whole genome shotgun (WGS) entry which is preliminary data.</text>
</comment>
<organism evidence="1 2">
    <name type="scientific">Hymenobacter busanensis</name>
    <dbReference type="NCBI Taxonomy" id="2607656"/>
    <lineage>
        <taxon>Bacteria</taxon>
        <taxon>Pseudomonadati</taxon>
        <taxon>Bacteroidota</taxon>
        <taxon>Cytophagia</taxon>
        <taxon>Cytophagales</taxon>
        <taxon>Hymenobacteraceae</taxon>
        <taxon>Hymenobacter</taxon>
    </lineage>
</organism>
<name>A0A7L5A075_9BACT</name>
<dbReference type="Proteomes" id="UP000326380">
    <property type="component" value="Unassembled WGS sequence"/>
</dbReference>
<gene>
    <name evidence="1" type="ORF">F0P96_19540</name>
</gene>
<reference evidence="1 2" key="1">
    <citation type="submission" date="2019-09" db="EMBL/GenBank/DDBJ databases">
        <title>Genome sequence of Hymenobacter sp. M3.</title>
        <authorList>
            <person name="Srinivasan S."/>
        </authorList>
    </citation>
    <scope>NUCLEOTIDE SEQUENCE [LARGE SCALE GENOMIC DNA]</scope>
    <source>
        <strain evidence="1 2">M3</strain>
    </source>
</reference>
<protein>
    <submittedName>
        <fullName evidence="1">Uncharacterized protein</fullName>
    </submittedName>
</protein>
<dbReference type="AlphaFoldDB" id="A0A7L5A075"/>
<keyword evidence="2" id="KW-1185">Reference proteome</keyword>
<dbReference type="EMBL" id="VTWU01000009">
    <property type="protein sequence ID" value="KAA9325527.1"/>
    <property type="molecule type" value="Genomic_DNA"/>
</dbReference>
<evidence type="ECO:0000313" key="1">
    <source>
        <dbReference type="EMBL" id="KAA9325527.1"/>
    </source>
</evidence>